<sequence>MARQIPRDGFSKNTEKTTSKTPKEIVSGLGRPSNPTSKQGPLDKYDKYAAFVATTLRDMPESEAKRRMKEMTMLLLEEY</sequence>
<accession>A0A0B1RXG5</accession>
<evidence type="ECO:0000256" key="1">
    <source>
        <dbReference type="SAM" id="MobiDB-lite"/>
    </source>
</evidence>
<feature type="compositionally biased region" description="Basic and acidic residues" evidence="1">
    <location>
        <begin position="1"/>
        <end position="23"/>
    </location>
</feature>
<name>A0A0B1RXG5_OESDE</name>
<evidence type="ECO:0000313" key="3">
    <source>
        <dbReference type="Proteomes" id="UP000053660"/>
    </source>
</evidence>
<evidence type="ECO:0000313" key="2">
    <source>
        <dbReference type="EMBL" id="KHJ77379.1"/>
    </source>
</evidence>
<dbReference type="OrthoDB" id="5860359at2759"/>
<feature type="region of interest" description="Disordered" evidence="1">
    <location>
        <begin position="1"/>
        <end position="43"/>
    </location>
</feature>
<keyword evidence="3" id="KW-1185">Reference proteome</keyword>
<proteinExistence type="predicted"/>
<gene>
    <name evidence="2" type="ORF">OESDEN_23001</name>
</gene>
<reference evidence="2 3" key="1">
    <citation type="submission" date="2014-03" db="EMBL/GenBank/DDBJ databases">
        <title>Draft genome of the hookworm Oesophagostomum dentatum.</title>
        <authorList>
            <person name="Mitreva M."/>
        </authorList>
    </citation>
    <scope>NUCLEOTIDE SEQUENCE [LARGE SCALE GENOMIC DNA]</scope>
    <source>
        <strain evidence="2 3">OD-Hann</strain>
    </source>
</reference>
<protein>
    <submittedName>
        <fullName evidence="2">Uncharacterized protein</fullName>
    </submittedName>
</protein>
<organism evidence="2 3">
    <name type="scientific">Oesophagostomum dentatum</name>
    <name type="common">Nodular worm</name>
    <dbReference type="NCBI Taxonomy" id="61180"/>
    <lineage>
        <taxon>Eukaryota</taxon>
        <taxon>Metazoa</taxon>
        <taxon>Ecdysozoa</taxon>
        <taxon>Nematoda</taxon>
        <taxon>Chromadorea</taxon>
        <taxon>Rhabditida</taxon>
        <taxon>Rhabditina</taxon>
        <taxon>Rhabditomorpha</taxon>
        <taxon>Strongyloidea</taxon>
        <taxon>Strongylidae</taxon>
        <taxon>Oesophagostomum</taxon>
    </lineage>
</organism>
<dbReference type="EMBL" id="KN610821">
    <property type="protein sequence ID" value="KHJ77379.1"/>
    <property type="molecule type" value="Genomic_DNA"/>
</dbReference>
<dbReference type="Proteomes" id="UP000053660">
    <property type="component" value="Unassembled WGS sequence"/>
</dbReference>
<dbReference type="AlphaFoldDB" id="A0A0B1RXG5"/>